<name>A0A3P6SSC1_DIBLA</name>
<dbReference type="EMBL" id="UYRU01041882">
    <property type="protein sequence ID" value="VDK70800.1"/>
    <property type="molecule type" value="Genomic_DNA"/>
</dbReference>
<keyword evidence="4" id="KW-1185">Reference proteome</keyword>
<sequence>MFLDEDIAVRCDRVRKRLEPPYEGPFRVLSRNEETCRILRGDKEDVISINRIKVAVTKEPPDLPPGQTCAFSLISLIEETVGLNPNTGNVYIGGLICLLWSSRFIFWYTYFKICQSIFYFACNRASEMLQIKNYPIIAEKQRVMAYMSLVFIGSLIGALPSLLLAFPLKKDCACALLPENFCVFTVLYAHTFLWAAMIGIIYPTILIYICIALIIRFRKSERGIIADEVDELCFLNPRSFPTCKSTTPTPAPSVASSSSDCEQNGARVLEISGNKSNPHVWSASFCIVPLTAAFMLGTAFESMLQFPSAAGVLKYKLRSKSQQFSVTLVSLFAALVPLILFFHTPAMRALVFVVISSIKKKIGRTKLTGTGDHPPADFTPPAEVVPKQLSE</sequence>
<organism evidence="3 4">
    <name type="scientific">Dibothriocephalus latus</name>
    <name type="common">Fish tapeworm</name>
    <name type="synonym">Diphyllobothrium latum</name>
    <dbReference type="NCBI Taxonomy" id="60516"/>
    <lineage>
        <taxon>Eukaryota</taxon>
        <taxon>Metazoa</taxon>
        <taxon>Spiralia</taxon>
        <taxon>Lophotrochozoa</taxon>
        <taxon>Platyhelminthes</taxon>
        <taxon>Cestoda</taxon>
        <taxon>Eucestoda</taxon>
        <taxon>Diphyllobothriidea</taxon>
        <taxon>Diphyllobothriidae</taxon>
        <taxon>Dibothriocephalus</taxon>
    </lineage>
</organism>
<proteinExistence type="predicted"/>
<feature type="transmembrane region" description="Helical" evidence="2">
    <location>
        <begin position="104"/>
        <end position="122"/>
    </location>
</feature>
<accession>A0A3P6SSC1</accession>
<feature type="region of interest" description="Disordered" evidence="1">
    <location>
        <begin position="366"/>
        <end position="391"/>
    </location>
</feature>
<feature type="transmembrane region" description="Helical" evidence="2">
    <location>
        <begin position="186"/>
        <end position="215"/>
    </location>
</feature>
<gene>
    <name evidence="3" type="ORF">DILT_LOCUS2281</name>
</gene>
<keyword evidence="2" id="KW-1133">Transmembrane helix</keyword>
<evidence type="ECO:0000313" key="3">
    <source>
        <dbReference type="EMBL" id="VDK70800.1"/>
    </source>
</evidence>
<evidence type="ECO:0008006" key="5">
    <source>
        <dbReference type="Google" id="ProtNLM"/>
    </source>
</evidence>
<keyword evidence="2" id="KW-0812">Transmembrane</keyword>
<reference evidence="3 4" key="1">
    <citation type="submission" date="2018-11" db="EMBL/GenBank/DDBJ databases">
        <authorList>
            <consortium name="Pathogen Informatics"/>
        </authorList>
    </citation>
    <scope>NUCLEOTIDE SEQUENCE [LARGE SCALE GENOMIC DNA]</scope>
</reference>
<keyword evidence="2" id="KW-0472">Membrane</keyword>
<evidence type="ECO:0000313" key="4">
    <source>
        <dbReference type="Proteomes" id="UP000281553"/>
    </source>
</evidence>
<dbReference type="AlphaFoldDB" id="A0A3P6SSC1"/>
<feature type="transmembrane region" description="Helical" evidence="2">
    <location>
        <begin position="143"/>
        <end position="166"/>
    </location>
</feature>
<dbReference type="Proteomes" id="UP000281553">
    <property type="component" value="Unassembled WGS sequence"/>
</dbReference>
<dbReference type="OrthoDB" id="6282257at2759"/>
<evidence type="ECO:0000256" key="2">
    <source>
        <dbReference type="SAM" id="Phobius"/>
    </source>
</evidence>
<feature type="transmembrane region" description="Helical" evidence="2">
    <location>
        <begin position="324"/>
        <end position="342"/>
    </location>
</feature>
<evidence type="ECO:0000256" key="1">
    <source>
        <dbReference type="SAM" id="MobiDB-lite"/>
    </source>
</evidence>
<protein>
    <recommendedName>
        <fullName evidence="5">G-protein coupled receptors family 1 profile domain-containing protein</fullName>
    </recommendedName>
</protein>